<proteinExistence type="inferred from homology"/>
<dbReference type="HOGENOM" id="CLU_1919542_0_0_1"/>
<sequence>MLLQSISNISDVTTGHVTNLLATDVQSFCYGITVIPGLLMAPIIIATTATVMVWLAGWPALVGLAMSVGYIAIQSVVVQLCEYYREETVEVTDQRVTLVCQIISGIRAIIRNAWETPYYAALDTKVREYKSL</sequence>
<keyword evidence="5" id="KW-0547">Nucleotide-binding</keyword>
<dbReference type="Proteomes" id="UP000001593">
    <property type="component" value="Unassembled WGS sequence"/>
</dbReference>
<dbReference type="eggNOG" id="KOG0054">
    <property type="taxonomic scope" value="Eukaryota"/>
</dbReference>
<dbReference type="SUPFAM" id="SSF90123">
    <property type="entry name" value="ABC transporter transmembrane region"/>
    <property type="match status" value="1"/>
</dbReference>
<evidence type="ECO:0000256" key="3">
    <source>
        <dbReference type="ARBA" id="ARBA00022448"/>
    </source>
</evidence>
<evidence type="ECO:0000256" key="9">
    <source>
        <dbReference type="SAM" id="Phobius"/>
    </source>
</evidence>
<accession>A7RK27</accession>
<dbReference type="EMBL" id="DS469515">
    <property type="protein sequence ID" value="EDO48175.1"/>
    <property type="molecule type" value="Genomic_DNA"/>
</dbReference>
<comment type="similarity">
    <text evidence="2">Belongs to the ABC transporter superfamily. ABCC family. Conjugate transporter (TC 3.A.1.208) subfamily.</text>
</comment>
<keyword evidence="6" id="KW-0067">ATP-binding</keyword>
<dbReference type="PANTHER" id="PTHR24223">
    <property type="entry name" value="ATP-BINDING CASSETTE SUB-FAMILY C"/>
    <property type="match status" value="1"/>
</dbReference>
<evidence type="ECO:0000256" key="4">
    <source>
        <dbReference type="ARBA" id="ARBA00022692"/>
    </source>
</evidence>
<dbReference type="PANTHER" id="PTHR24223:SF456">
    <property type="entry name" value="MULTIDRUG RESISTANCE-ASSOCIATED PROTEIN LETHAL(2)03659"/>
    <property type="match status" value="1"/>
</dbReference>
<gene>
    <name evidence="11" type="ORF">NEMVEDRAFT_v1g238853</name>
</gene>
<dbReference type="PhylomeDB" id="A7RK27"/>
<name>A7RK27_NEMVE</name>
<evidence type="ECO:0000313" key="11">
    <source>
        <dbReference type="EMBL" id="EDO48175.1"/>
    </source>
</evidence>
<dbReference type="Gene3D" id="1.20.1560.10">
    <property type="entry name" value="ABC transporter type 1, transmembrane domain"/>
    <property type="match status" value="1"/>
</dbReference>
<comment type="subcellular location">
    <subcellularLocation>
        <location evidence="1">Membrane</location>
        <topology evidence="1">Multi-pass membrane protein</topology>
    </subcellularLocation>
</comment>
<feature type="transmembrane region" description="Helical" evidence="9">
    <location>
        <begin position="51"/>
        <end position="73"/>
    </location>
</feature>
<evidence type="ECO:0000259" key="10">
    <source>
        <dbReference type="PROSITE" id="PS50929"/>
    </source>
</evidence>
<evidence type="ECO:0000256" key="5">
    <source>
        <dbReference type="ARBA" id="ARBA00022741"/>
    </source>
</evidence>
<dbReference type="InterPro" id="IPR050173">
    <property type="entry name" value="ABC_transporter_C-like"/>
</dbReference>
<dbReference type="InterPro" id="IPR036640">
    <property type="entry name" value="ABC1_TM_sf"/>
</dbReference>
<keyword evidence="3" id="KW-0813">Transport</keyword>
<dbReference type="PROSITE" id="PS50929">
    <property type="entry name" value="ABC_TM1F"/>
    <property type="match status" value="1"/>
</dbReference>
<keyword evidence="12" id="KW-1185">Reference proteome</keyword>
<evidence type="ECO:0000256" key="1">
    <source>
        <dbReference type="ARBA" id="ARBA00004141"/>
    </source>
</evidence>
<organism evidence="11 12">
    <name type="scientific">Nematostella vectensis</name>
    <name type="common">Starlet sea anemone</name>
    <dbReference type="NCBI Taxonomy" id="45351"/>
    <lineage>
        <taxon>Eukaryota</taxon>
        <taxon>Metazoa</taxon>
        <taxon>Cnidaria</taxon>
        <taxon>Anthozoa</taxon>
        <taxon>Hexacorallia</taxon>
        <taxon>Actiniaria</taxon>
        <taxon>Edwardsiidae</taxon>
        <taxon>Nematostella</taxon>
    </lineage>
</organism>
<keyword evidence="7 9" id="KW-1133">Transmembrane helix</keyword>
<evidence type="ECO:0000256" key="7">
    <source>
        <dbReference type="ARBA" id="ARBA00022989"/>
    </source>
</evidence>
<dbReference type="AlphaFoldDB" id="A7RK27"/>
<evidence type="ECO:0000256" key="8">
    <source>
        <dbReference type="ARBA" id="ARBA00023136"/>
    </source>
</evidence>
<feature type="transmembrane region" description="Helical" evidence="9">
    <location>
        <begin position="28"/>
        <end position="45"/>
    </location>
</feature>
<evidence type="ECO:0000313" key="12">
    <source>
        <dbReference type="Proteomes" id="UP000001593"/>
    </source>
</evidence>
<dbReference type="InterPro" id="IPR011527">
    <property type="entry name" value="ABC1_TM_dom"/>
</dbReference>
<dbReference type="GO" id="GO:0016020">
    <property type="term" value="C:membrane"/>
    <property type="evidence" value="ECO:0007669"/>
    <property type="project" value="UniProtKB-SubCell"/>
</dbReference>
<keyword evidence="4 9" id="KW-0812">Transmembrane</keyword>
<dbReference type="InParanoid" id="A7RK27"/>
<protein>
    <recommendedName>
        <fullName evidence="10">ABC transmembrane type-1 domain-containing protein</fullName>
    </recommendedName>
</protein>
<reference evidence="11 12" key="1">
    <citation type="journal article" date="2007" name="Science">
        <title>Sea anemone genome reveals ancestral eumetazoan gene repertoire and genomic organization.</title>
        <authorList>
            <person name="Putnam N.H."/>
            <person name="Srivastava M."/>
            <person name="Hellsten U."/>
            <person name="Dirks B."/>
            <person name="Chapman J."/>
            <person name="Salamov A."/>
            <person name="Terry A."/>
            <person name="Shapiro H."/>
            <person name="Lindquist E."/>
            <person name="Kapitonov V.V."/>
            <person name="Jurka J."/>
            <person name="Genikhovich G."/>
            <person name="Grigoriev I.V."/>
            <person name="Lucas S.M."/>
            <person name="Steele R.E."/>
            <person name="Finnerty J.R."/>
            <person name="Technau U."/>
            <person name="Martindale M.Q."/>
            <person name="Rokhsar D.S."/>
        </authorList>
    </citation>
    <scope>NUCLEOTIDE SEQUENCE [LARGE SCALE GENOMIC DNA]</scope>
    <source>
        <strain evidence="12">CH2 X CH6</strain>
    </source>
</reference>
<feature type="domain" description="ABC transmembrane type-1" evidence="10">
    <location>
        <begin position="1"/>
        <end position="132"/>
    </location>
</feature>
<evidence type="ECO:0000256" key="6">
    <source>
        <dbReference type="ARBA" id="ARBA00022840"/>
    </source>
</evidence>
<evidence type="ECO:0000256" key="2">
    <source>
        <dbReference type="ARBA" id="ARBA00009726"/>
    </source>
</evidence>
<keyword evidence="8 9" id="KW-0472">Membrane</keyword>
<dbReference type="GO" id="GO:0140359">
    <property type="term" value="F:ABC-type transporter activity"/>
    <property type="evidence" value="ECO:0007669"/>
    <property type="project" value="InterPro"/>
</dbReference>
<dbReference type="Pfam" id="PF00664">
    <property type="entry name" value="ABC_membrane"/>
    <property type="match status" value="1"/>
</dbReference>
<dbReference type="STRING" id="45351.A7RK27"/>
<dbReference type="GO" id="GO:0005524">
    <property type="term" value="F:ATP binding"/>
    <property type="evidence" value="ECO:0007669"/>
    <property type="project" value="UniProtKB-KW"/>
</dbReference>